<dbReference type="InterPro" id="IPR039762">
    <property type="entry name" value="Nmd2/UPF2"/>
</dbReference>
<proteinExistence type="predicted"/>
<evidence type="ECO:0000256" key="1">
    <source>
        <dbReference type="SAM" id="MobiDB-lite"/>
    </source>
</evidence>
<protein>
    <recommendedName>
        <fullName evidence="4">MIF4G domain-containing protein</fullName>
    </recommendedName>
</protein>
<dbReference type="STRING" id="145388.A0A0D2KVD6"/>
<dbReference type="PANTHER" id="PTHR12839:SF7">
    <property type="entry name" value="REGULATOR OF NONSENSE TRANSCRIPTS 2"/>
    <property type="match status" value="1"/>
</dbReference>
<dbReference type="Proteomes" id="UP000054498">
    <property type="component" value="Unassembled WGS sequence"/>
</dbReference>
<accession>A0A0D2KVD6</accession>
<organism evidence="2 3">
    <name type="scientific">Monoraphidium neglectum</name>
    <dbReference type="NCBI Taxonomy" id="145388"/>
    <lineage>
        <taxon>Eukaryota</taxon>
        <taxon>Viridiplantae</taxon>
        <taxon>Chlorophyta</taxon>
        <taxon>core chlorophytes</taxon>
        <taxon>Chlorophyceae</taxon>
        <taxon>CS clade</taxon>
        <taxon>Sphaeropleales</taxon>
        <taxon>Selenastraceae</taxon>
        <taxon>Monoraphidium</taxon>
    </lineage>
</organism>
<name>A0A0D2KVD6_9CHLO</name>
<dbReference type="GO" id="GO:0000184">
    <property type="term" value="P:nuclear-transcribed mRNA catabolic process, nonsense-mediated decay"/>
    <property type="evidence" value="ECO:0007669"/>
    <property type="project" value="InterPro"/>
</dbReference>
<dbReference type="GO" id="GO:0035145">
    <property type="term" value="C:exon-exon junction complex"/>
    <property type="evidence" value="ECO:0007669"/>
    <property type="project" value="TreeGrafter"/>
</dbReference>
<sequence>MASGDAATMAGDAAAAVQVTAADLEAATQELEALREQLETQRRLAEANLNPKRPDEPELSRRDSSIKKNAAMTKKLRAVSEEARAQLLAEVGRINMSKYVSEAVAALSEAPPSRANDAAAAVQVASALHQTYPEFGAALGAALAKAAGARQAGEDERTALKRQRAALRLLGELQAARVVVDAAPLLGVVRDLVGPPGARGSAKGW</sequence>
<dbReference type="KEGG" id="mng:MNEG_8607"/>
<evidence type="ECO:0000313" key="3">
    <source>
        <dbReference type="Proteomes" id="UP000054498"/>
    </source>
</evidence>
<dbReference type="PANTHER" id="PTHR12839">
    <property type="entry name" value="NONSENSE-MEDIATED MRNA DECAY PROTEIN 2 UP-FRAMESHIFT SUPPRESSOR 2"/>
    <property type="match status" value="1"/>
</dbReference>
<reference evidence="2 3" key="1">
    <citation type="journal article" date="2013" name="BMC Genomics">
        <title>Reconstruction of the lipid metabolism for the microalga Monoraphidium neglectum from its genome sequence reveals characteristics suitable for biofuel production.</title>
        <authorList>
            <person name="Bogen C."/>
            <person name="Al-Dilaimi A."/>
            <person name="Albersmeier A."/>
            <person name="Wichmann J."/>
            <person name="Grundmann M."/>
            <person name="Rupp O."/>
            <person name="Lauersen K.J."/>
            <person name="Blifernez-Klassen O."/>
            <person name="Kalinowski J."/>
            <person name="Goesmann A."/>
            <person name="Mussgnug J.H."/>
            <person name="Kruse O."/>
        </authorList>
    </citation>
    <scope>NUCLEOTIDE SEQUENCE [LARGE SCALE GENOMIC DNA]</scope>
    <source>
        <strain evidence="2 3">SAG 48.87</strain>
    </source>
</reference>
<dbReference type="GO" id="GO:0005737">
    <property type="term" value="C:cytoplasm"/>
    <property type="evidence" value="ECO:0007669"/>
    <property type="project" value="TreeGrafter"/>
</dbReference>
<dbReference type="Gene3D" id="1.25.40.180">
    <property type="match status" value="1"/>
</dbReference>
<dbReference type="RefSeq" id="XP_013898373.1">
    <property type="nucleotide sequence ID" value="XM_014042919.1"/>
</dbReference>
<evidence type="ECO:0008006" key="4">
    <source>
        <dbReference type="Google" id="ProtNLM"/>
    </source>
</evidence>
<dbReference type="OrthoDB" id="27832at2759"/>
<gene>
    <name evidence="2" type="ORF">MNEG_8607</name>
</gene>
<feature type="compositionally biased region" description="Basic and acidic residues" evidence="1">
    <location>
        <begin position="52"/>
        <end position="66"/>
    </location>
</feature>
<dbReference type="EMBL" id="KK101873">
    <property type="protein sequence ID" value="KIY99353.1"/>
    <property type="molecule type" value="Genomic_DNA"/>
</dbReference>
<dbReference type="AlphaFoldDB" id="A0A0D2KVD6"/>
<feature type="region of interest" description="Disordered" evidence="1">
    <location>
        <begin position="42"/>
        <end position="67"/>
    </location>
</feature>
<dbReference type="GeneID" id="25741483"/>
<keyword evidence="3" id="KW-1185">Reference proteome</keyword>
<evidence type="ECO:0000313" key="2">
    <source>
        <dbReference type="EMBL" id="KIY99353.1"/>
    </source>
</evidence>